<proteinExistence type="predicted"/>
<dbReference type="AlphaFoldDB" id="A0A1I0NC18"/>
<name>A0A1I0NC18_9BACT</name>
<accession>A0A1I0NC18</accession>
<keyword evidence="3" id="KW-1185">Reference proteome</keyword>
<evidence type="ECO:0000313" key="3">
    <source>
        <dbReference type="Proteomes" id="UP000199373"/>
    </source>
</evidence>
<reference evidence="2 3" key="1">
    <citation type="submission" date="2016-10" db="EMBL/GenBank/DDBJ databases">
        <authorList>
            <person name="de Groot N.N."/>
        </authorList>
    </citation>
    <scope>NUCLEOTIDE SEQUENCE [LARGE SCALE GENOMIC DNA]</scope>
    <source>
        <strain evidence="2 3">TC2-24</strain>
    </source>
</reference>
<dbReference type="EMBL" id="FOIQ01000002">
    <property type="protein sequence ID" value="SEV98555.1"/>
    <property type="molecule type" value="Genomic_DNA"/>
</dbReference>
<gene>
    <name evidence="2" type="ORF">SAMN04487850_1110</name>
</gene>
<dbReference type="Proteomes" id="UP000199373">
    <property type="component" value="Unassembled WGS sequence"/>
</dbReference>
<feature type="chain" id="PRO_5011463656" evidence="1">
    <location>
        <begin position="20"/>
        <end position="156"/>
    </location>
</feature>
<protein>
    <submittedName>
        <fullName evidence="2">Uncharacterized protein</fullName>
    </submittedName>
</protein>
<keyword evidence="1" id="KW-0732">Signal</keyword>
<evidence type="ECO:0000256" key="1">
    <source>
        <dbReference type="SAM" id="SignalP"/>
    </source>
</evidence>
<dbReference type="RefSeq" id="WP_091915224.1">
    <property type="nucleotide sequence ID" value="NZ_FOIQ01000002.1"/>
</dbReference>
<feature type="signal peptide" evidence="1">
    <location>
        <begin position="1"/>
        <end position="19"/>
    </location>
</feature>
<evidence type="ECO:0000313" key="2">
    <source>
        <dbReference type="EMBL" id="SEV98555.1"/>
    </source>
</evidence>
<sequence length="156" mass="18598">MKYIVIVALTVLISLNMWGTPASVDSLGMEDDWCAICYKTITDVDSVFCVNISTLKKRIKKEKICRLNEAEDSKLRDFLVAISYMSDRNFWGATPHEMPRIDKKLLKEIKFWYKRHKHLITLDILRRFYCAVYPPLMNIEEMERYFEELDKYVIRD</sequence>
<organism evidence="2 3">
    <name type="scientific">Prevotella aff. ruminicola Tc2-24</name>
    <dbReference type="NCBI Taxonomy" id="81582"/>
    <lineage>
        <taxon>Bacteria</taxon>
        <taxon>Pseudomonadati</taxon>
        <taxon>Bacteroidota</taxon>
        <taxon>Bacteroidia</taxon>
        <taxon>Bacteroidales</taxon>
        <taxon>Prevotellaceae</taxon>
        <taxon>Prevotella</taxon>
    </lineage>
</organism>